<evidence type="ECO:0000313" key="4">
    <source>
        <dbReference type="EMBL" id="MBA8814545.1"/>
    </source>
</evidence>
<dbReference type="EMBL" id="JACGWW010000005">
    <property type="protein sequence ID" value="MBA8814545.1"/>
    <property type="molecule type" value="Genomic_DNA"/>
</dbReference>
<evidence type="ECO:0000313" key="5">
    <source>
        <dbReference type="Proteomes" id="UP000321154"/>
    </source>
</evidence>
<evidence type="ECO:0000256" key="1">
    <source>
        <dbReference type="ARBA" id="ARBA00022801"/>
    </source>
</evidence>
<keyword evidence="1 4" id="KW-0378">Hydrolase</keyword>
<sequence>MTTTVAAVSANFTRDLDQNYALIESLVREAREAGVQLLAFPEAAIGGYLSSLGNHGDTLKSTSRSLPPAISLDGPELRRVQEIAGDMVVCIGFCELDADGETRYNAAVCLDGARVYGSYRKVHQPLGENMSYSAGDVYEAFDTPVGRIGLQICYDKAFPEAARSLAMDGAEIIVSMSAWPVARTATAENLQDDRWTYRFNLFDMARALDNQVFWMASNQAGTFGSLRYVGNAKVVDPGGNVLATTLLEAGLAIAEIDVEGTFAAMRGGMFHLRDRRPDAYRTGEGAASGASAASAASVASVASVEKASLARA</sequence>
<dbReference type="PANTHER" id="PTHR43674:SF16">
    <property type="entry name" value="CARBON-NITROGEN FAMILY, PUTATIVE (AFU_ORTHOLOGUE AFUA_5G02350)-RELATED"/>
    <property type="match status" value="1"/>
</dbReference>
<evidence type="ECO:0000259" key="2">
    <source>
        <dbReference type="PROSITE" id="PS50263"/>
    </source>
</evidence>
<keyword evidence="5" id="KW-1185">Reference proteome</keyword>
<dbReference type="OrthoDB" id="9811121at2"/>
<dbReference type="GO" id="GO:0016811">
    <property type="term" value="F:hydrolase activity, acting on carbon-nitrogen (but not peptide) bonds, in linear amides"/>
    <property type="evidence" value="ECO:0007669"/>
    <property type="project" value="TreeGrafter"/>
</dbReference>
<dbReference type="Proteomes" id="UP000321154">
    <property type="component" value="Unassembled WGS sequence"/>
</dbReference>
<dbReference type="CDD" id="cd07197">
    <property type="entry name" value="nitrilase"/>
    <property type="match status" value="1"/>
</dbReference>
<reference evidence="3 5" key="1">
    <citation type="submission" date="2019-07" db="EMBL/GenBank/DDBJ databases">
        <title>Whole genome shotgun sequence of Frigoribacterium faeni NBRC 103066.</title>
        <authorList>
            <person name="Hosoyama A."/>
            <person name="Uohara A."/>
            <person name="Ohji S."/>
            <person name="Ichikawa N."/>
        </authorList>
    </citation>
    <scope>NUCLEOTIDE SEQUENCE [LARGE SCALE GENOMIC DNA]</scope>
    <source>
        <strain evidence="3 5">NBRC 103066</strain>
    </source>
</reference>
<dbReference type="InterPro" id="IPR003010">
    <property type="entry name" value="C-N_Hydrolase"/>
</dbReference>
<dbReference type="RefSeq" id="WP_146856886.1">
    <property type="nucleotide sequence ID" value="NZ_BAAAHR010000004.1"/>
</dbReference>
<dbReference type="InterPro" id="IPR050345">
    <property type="entry name" value="Aliph_Amidase/BUP"/>
</dbReference>
<proteinExistence type="predicted"/>
<gene>
    <name evidence="4" type="ORF">FB463_002818</name>
    <name evidence="3" type="ORF">FFA01_28750</name>
</gene>
<dbReference type="InterPro" id="IPR036526">
    <property type="entry name" value="C-N_Hydrolase_sf"/>
</dbReference>
<dbReference type="SUPFAM" id="SSF56317">
    <property type="entry name" value="Carbon-nitrogen hydrolase"/>
    <property type="match status" value="1"/>
</dbReference>
<protein>
    <submittedName>
        <fullName evidence="3">Apolipoprotein N-acyltransferase</fullName>
    </submittedName>
    <submittedName>
        <fullName evidence="4">Putative amidohydrolase</fullName>
    </submittedName>
</protein>
<dbReference type="EMBL" id="BJUV01000043">
    <property type="protein sequence ID" value="GEK84566.1"/>
    <property type="molecule type" value="Genomic_DNA"/>
</dbReference>
<reference evidence="4 6" key="2">
    <citation type="submission" date="2020-07" db="EMBL/GenBank/DDBJ databases">
        <title>Sequencing the genomes of 1000 actinobacteria strains.</title>
        <authorList>
            <person name="Klenk H.-P."/>
        </authorList>
    </citation>
    <scope>NUCLEOTIDE SEQUENCE [LARGE SCALE GENOMIC DNA]</scope>
    <source>
        <strain evidence="4 6">DSM 10309</strain>
    </source>
</reference>
<dbReference type="PROSITE" id="PS50263">
    <property type="entry name" value="CN_HYDROLASE"/>
    <property type="match status" value="1"/>
</dbReference>
<accession>A0A7W3PJK3</accession>
<dbReference type="Pfam" id="PF00795">
    <property type="entry name" value="CN_hydrolase"/>
    <property type="match status" value="1"/>
</dbReference>
<name>A0A7W3PJK3_9MICO</name>
<dbReference type="Gene3D" id="3.60.110.10">
    <property type="entry name" value="Carbon-nitrogen hydrolase"/>
    <property type="match status" value="1"/>
</dbReference>
<dbReference type="PANTHER" id="PTHR43674">
    <property type="entry name" value="NITRILASE C965.09-RELATED"/>
    <property type="match status" value="1"/>
</dbReference>
<dbReference type="AlphaFoldDB" id="A0A7W3PJK3"/>
<evidence type="ECO:0000313" key="3">
    <source>
        <dbReference type="EMBL" id="GEK84566.1"/>
    </source>
</evidence>
<dbReference type="Proteomes" id="UP000522688">
    <property type="component" value="Unassembled WGS sequence"/>
</dbReference>
<evidence type="ECO:0000313" key="6">
    <source>
        <dbReference type="Proteomes" id="UP000522688"/>
    </source>
</evidence>
<organism evidence="4 6">
    <name type="scientific">Frigoribacterium faeni</name>
    <dbReference type="NCBI Taxonomy" id="145483"/>
    <lineage>
        <taxon>Bacteria</taxon>
        <taxon>Bacillati</taxon>
        <taxon>Actinomycetota</taxon>
        <taxon>Actinomycetes</taxon>
        <taxon>Micrococcales</taxon>
        <taxon>Microbacteriaceae</taxon>
        <taxon>Frigoribacterium</taxon>
    </lineage>
</organism>
<feature type="domain" description="CN hydrolase" evidence="2">
    <location>
        <begin position="3"/>
        <end position="258"/>
    </location>
</feature>
<comment type="caution">
    <text evidence="4">The sequence shown here is derived from an EMBL/GenBank/DDBJ whole genome shotgun (WGS) entry which is preliminary data.</text>
</comment>